<organism evidence="1 2">
    <name type="scientific">Caerostris extrusa</name>
    <name type="common">Bark spider</name>
    <name type="synonym">Caerostris bankana</name>
    <dbReference type="NCBI Taxonomy" id="172846"/>
    <lineage>
        <taxon>Eukaryota</taxon>
        <taxon>Metazoa</taxon>
        <taxon>Ecdysozoa</taxon>
        <taxon>Arthropoda</taxon>
        <taxon>Chelicerata</taxon>
        <taxon>Arachnida</taxon>
        <taxon>Araneae</taxon>
        <taxon>Araneomorphae</taxon>
        <taxon>Entelegynae</taxon>
        <taxon>Araneoidea</taxon>
        <taxon>Araneidae</taxon>
        <taxon>Caerostris</taxon>
    </lineage>
</organism>
<dbReference type="EMBL" id="BPLR01019968">
    <property type="protein sequence ID" value="GIX73587.1"/>
    <property type="molecule type" value="Genomic_DNA"/>
</dbReference>
<evidence type="ECO:0000313" key="1">
    <source>
        <dbReference type="EMBL" id="GIX73587.1"/>
    </source>
</evidence>
<dbReference type="Proteomes" id="UP001054945">
    <property type="component" value="Unassembled WGS sequence"/>
</dbReference>
<proteinExistence type="predicted"/>
<protein>
    <submittedName>
        <fullName evidence="1">Uncharacterized protein</fullName>
    </submittedName>
</protein>
<evidence type="ECO:0000313" key="2">
    <source>
        <dbReference type="Proteomes" id="UP001054945"/>
    </source>
</evidence>
<name>A0AAV4MQ29_CAEEX</name>
<comment type="caution">
    <text evidence="1">The sequence shown here is derived from an EMBL/GenBank/DDBJ whole genome shotgun (WGS) entry which is preliminary data.</text>
</comment>
<sequence>VLGSTIKVASERNFLYSRKQFEESKKGSSVPFNLNVIRRSPKVLCLNTGELISSLWIYRPRFRPLIHVKVKPRPFSLDFLSLRRVIQSFIWRKMYIPYRESLLTRLLKVKAVNSDLREKKDKEKSYEKMKTCQPLRTIAEANILMILS</sequence>
<feature type="non-terminal residue" evidence="1">
    <location>
        <position position="1"/>
    </location>
</feature>
<reference evidence="1 2" key="1">
    <citation type="submission" date="2021-06" db="EMBL/GenBank/DDBJ databases">
        <title>Caerostris extrusa draft genome.</title>
        <authorList>
            <person name="Kono N."/>
            <person name="Arakawa K."/>
        </authorList>
    </citation>
    <scope>NUCLEOTIDE SEQUENCE [LARGE SCALE GENOMIC DNA]</scope>
</reference>
<keyword evidence="2" id="KW-1185">Reference proteome</keyword>
<accession>A0AAV4MQ29</accession>
<gene>
    <name evidence="1" type="ORF">CEXT_138851</name>
</gene>
<dbReference type="AlphaFoldDB" id="A0AAV4MQ29"/>